<proteinExistence type="inferred from homology"/>
<dbReference type="GO" id="GO:0019563">
    <property type="term" value="P:glycerol catabolic process"/>
    <property type="evidence" value="ECO:0007669"/>
    <property type="project" value="UniProtKB-UniPathway"/>
</dbReference>
<sequence>MSSSTRGQHDAGAPEPASTGLTALFLSRPLRRAGGHIHRRCLRYALPSVHRPSACHSVRTITTPIMPASTDTELIGAIDCGTTSSRFFIFDSVANVVAQHQLEFEQIFPHPGWMEERAEDLLSSIETCIVGALKQLEERGYSKSNIKGIGITNQRETTVVWSKMTGKALHHAIAWPDTRNTSTVRKLAAKSDKGVSALREKTGLPISTYFAGVKLRWLLDNVKEVREAHDSGDLMFGTVDTWLLWNYTGGLKGGLHLTDVTNASRTMFMDLRKLAWDDSLLEFFGVKREILPEIVSNSEIYGKFTSGPLEGMPIAGIVGDQQAALIGNKCLSKGDAKNTYGTGCFLLYNTGDTPVFSEHGLLSTPAYKAGPNAKPVYALEGSIAVGGSSVKWVRDNLGLIKESQEIGDLAGQVKDTGGVYFVTGLSGLFAPYWDDTATGMIIGLTGYTTKCHIARATLEATCFQTKAILDAMLKDSKHHIEILKVDGGMTNSDVAMQLQADILGIEVERSEMRESTALGSALMAGSALGLFGWDVSKPETLAKVNTQGNRFFKPTTTEQDRKDRYAGWNRAIERSKGWNVDASEREDVGDPTDPKVAKGG</sequence>
<evidence type="ECO:0000256" key="3">
    <source>
        <dbReference type="ARBA" id="ARBA00012099"/>
    </source>
</evidence>
<dbReference type="InterPro" id="IPR018484">
    <property type="entry name" value="FGGY_N"/>
</dbReference>
<dbReference type="EC" id="2.7.1.30" evidence="3"/>
<dbReference type="Pfam" id="PF00370">
    <property type="entry name" value="FGGY_N"/>
    <property type="match status" value="1"/>
</dbReference>
<evidence type="ECO:0000256" key="11">
    <source>
        <dbReference type="SAM" id="MobiDB-lite"/>
    </source>
</evidence>
<dbReference type="Proteomes" id="UP000009131">
    <property type="component" value="Unassembled WGS sequence"/>
</dbReference>
<keyword evidence="8" id="KW-0067">ATP-binding</keyword>
<evidence type="ECO:0000256" key="9">
    <source>
        <dbReference type="ARBA" id="ARBA00043149"/>
    </source>
</evidence>
<dbReference type="NCBIfam" id="NF000756">
    <property type="entry name" value="PRK00047.1"/>
    <property type="match status" value="1"/>
</dbReference>
<dbReference type="Pfam" id="PF02782">
    <property type="entry name" value="FGGY_C"/>
    <property type="match status" value="1"/>
</dbReference>
<dbReference type="InterPro" id="IPR018483">
    <property type="entry name" value="Carb_kinase_FGGY_CS"/>
</dbReference>
<dbReference type="UniPathway" id="UPA00618">
    <property type="reaction ID" value="UER00672"/>
</dbReference>
<protein>
    <recommendedName>
        <fullName evidence="3">glycerol kinase</fullName>
        <ecNumber evidence="3">2.7.1.30</ecNumber>
    </recommendedName>
    <alternativeName>
        <fullName evidence="9">ATP:glycerol 3-phosphotransferase</fullName>
    </alternativeName>
</protein>
<dbReference type="Gene3D" id="3.30.420.40">
    <property type="match status" value="2"/>
</dbReference>
<evidence type="ECO:0000313" key="15">
    <source>
        <dbReference type="Proteomes" id="UP000009131"/>
    </source>
</evidence>
<dbReference type="PANTHER" id="PTHR10196:SF69">
    <property type="entry name" value="GLYCEROL KINASE"/>
    <property type="match status" value="1"/>
</dbReference>
<dbReference type="eggNOG" id="KOG2517">
    <property type="taxonomic scope" value="Eukaryota"/>
</dbReference>
<keyword evidence="5" id="KW-0547">Nucleotide-binding</keyword>
<evidence type="ECO:0000256" key="1">
    <source>
        <dbReference type="ARBA" id="ARBA00005190"/>
    </source>
</evidence>
<keyword evidence="7" id="KW-0319">Glycerol metabolism</keyword>
<comment type="pathway">
    <text evidence="1">Polyol metabolism; glycerol degradation via glycerol kinase pathway; sn-glycerol 3-phosphate from glycerol: step 1/1.</text>
</comment>
<organism evidence="14 15">
    <name type="scientific">Mixia osmundae (strain CBS 9802 / IAM 14324 / JCM 22182 / KY 12970)</name>
    <dbReference type="NCBI Taxonomy" id="764103"/>
    <lineage>
        <taxon>Eukaryota</taxon>
        <taxon>Fungi</taxon>
        <taxon>Dikarya</taxon>
        <taxon>Basidiomycota</taxon>
        <taxon>Pucciniomycotina</taxon>
        <taxon>Mixiomycetes</taxon>
        <taxon>Mixiales</taxon>
        <taxon>Mixiaceae</taxon>
        <taxon>Mixia</taxon>
    </lineage>
</organism>
<dbReference type="GO" id="GO:0046167">
    <property type="term" value="P:glycerol-3-phosphate biosynthetic process"/>
    <property type="evidence" value="ECO:0007669"/>
    <property type="project" value="TreeGrafter"/>
</dbReference>
<evidence type="ECO:0000256" key="7">
    <source>
        <dbReference type="ARBA" id="ARBA00022798"/>
    </source>
</evidence>
<dbReference type="CDD" id="cd07792">
    <property type="entry name" value="ASKHA_NBD_FGGY_GK1-3-like"/>
    <property type="match status" value="1"/>
</dbReference>
<keyword evidence="4 10" id="KW-0808">Transferase</keyword>
<comment type="caution">
    <text evidence="14">The sequence shown here is derived from an EMBL/GenBank/DDBJ whole genome shotgun (WGS) entry which is preliminary data.</text>
</comment>
<dbReference type="InterPro" id="IPR043129">
    <property type="entry name" value="ATPase_NBD"/>
</dbReference>
<dbReference type="PROSITE" id="PS00445">
    <property type="entry name" value="FGGY_KINASES_2"/>
    <property type="match status" value="1"/>
</dbReference>
<evidence type="ECO:0000256" key="6">
    <source>
        <dbReference type="ARBA" id="ARBA00022777"/>
    </source>
</evidence>
<dbReference type="NCBIfam" id="TIGR01311">
    <property type="entry name" value="glycerol_kin"/>
    <property type="match status" value="1"/>
</dbReference>
<dbReference type="InterPro" id="IPR005999">
    <property type="entry name" value="Glycerol_kin"/>
</dbReference>
<dbReference type="FunFam" id="3.30.420.40:FF:000108">
    <property type="entry name" value="Glycerol kinase, glycosomal"/>
    <property type="match status" value="1"/>
</dbReference>
<dbReference type="GO" id="GO:0005739">
    <property type="term" value="C:mitochondrion"/>
    <property type="evidence" value="ECO:0007669"/>
    <property type="project" value="TreeGrafter"/>
</dbReference>
<reference evidence="14 15" key="1">
    <citation type="journal article" date="2011" name="J. Gen. Appl. Microbiol.">
        <title>Draft genome sequencing of the enigmatic basidiomycete Mixia osmundae.</title>
        <authorList>
            <person name="Nishida H."/>
            <person name="Nagatsuka Y."/>
            <person name="Sugiyama J."/>
        </authorList>
    </citation>
    <scope>NUCLEOTIDE SEQUENCE [LARGE SCALE GENOMIC DNA]</scope>
    <source>
        <strain evidence="15">CBS 9802 / IAM 14324 / JCM 22182 / KY 12970</strain>
    </source>
</reference>
<dbReference type="PANTHER" id="PTHR10196">
    <property type="entry name" value="SUGAR KINASE"/>
    <property type="match status" value="1"/>
</dbReference>
<evidence type="ECO:0000256" key="10">
    <source>
        <dbReference type="RuleBase" id="RU003733"/>
    </source>
</evidence>
<evidence type="ECO:0000256" key="2">
    <source>
        <dbReference type="ARBA" id="ARBA00009156"/>
    </source>
</evidence>
<accession>G7DT63</accession>
<dbReference type="HOGENOM" id="CLU_009281_2_3_1"/>
<dbReference type="InParanoid" id="G7DT63"/>
<evidence type="ECO:0000259" key="13">
    <source>
        <dbReference type="Pfam" id="PF02782"/>
    </source>
</evidence>
<feature type="domain" description="Carbohydrate kinase FGGY C-terminal" evidence="13">
    <location>
        <begin position="337"/>
        <end position="527"/>
    </location>
</feature>
<evidence type="ECO:0000313" key="14">
    <source>
        <dbReference type="EMBL" id="GAA93942.1"/>
    </source>
</evidence>
<dbReference type="EMBL" id="BABT02000025">
    <property type="protein sequence ID" value="GAA93942.1"/>
    <property type="molecule type" value="Genomic_DNA"/>
</dbReference>
<feature type="region of interest" description="Disordered" evidence="11">
    <location>
        <begin position="576"/>
        <end position="600"/>
    </location>
</feature>
<dbReference type="GO" id="GO:0004370">
    <property type="term" value="F:glycerol kinase activity"/>
    <property type="evidence" value="ECO:0007669"/>
    <property type="project" value="UniProtKB-EC"/>
</dbReference>
<gene>
    <name evidence="14" type="primary">Mo00588</name>
    <name evidence="14" type="ORF">E5Q_00588</name>
</gene>
<evidence type="ECO:0000256" key="5">
    <source>
        <dbReference type="ARBA" id="ARBA00022741"/>
    </source>
</evidence>
<dbReference type="FunFam" id="3.30.420.40:FF:000086">
    <property type="entry name" value="Glycerol kinase"/>
    <property type="match status" value="1"/>
</dbReference>
<evidence type="ECO:0000256" key="8">
    <source>
        <dbReference type="ARBA" id="ARBA00022840"/>
    </source>
</evidence>
<dbReference type="SUPFAM" id="SSF53067">
    <property type="entry name" value="Actin-like ATPase domain"/>
    <property type="match status" value="2"/>
</dbReference>
<name>G7DT63_MIXOS</name>
<dbReference type="GO" id="GO:0005524">
    <property type="term" value="F:ATP binding"/>
    <property type="evidence" value="ECO:0007669"/>
    <property type="project" value="UniProtKB-KW"/>
</dbReference>
<comment type="similarity">
    <text evidence="2 10">Belongs to the FGGY kinase family.</text>
</comment>
<dbReference type="OrthoDB" id="5422795at2759"/>
<dbReference type="GO" id="GO:0006641">
    <property type="term" value="P:triglyceride metabolic process"/>
    <property type="evidence" value="ECO:0007669"/>
    <property type="project" value="TreeGrafter"/>
</dbReference>
<evidence type="ECO:0000259" key="12">
    <source>
        <dbReference type="Pfam" id="PF00370"/>
    </source>
</evidence>
<dbReference type="InterPro" id="IPR042018">
    <property type="entry name" value="GK1-3_metazoan-type"/>
</dbReference>
<feature type="domain" description="Carbohydrate kinase FGGY N-terminal" evidence="12">
    <location>
        <begin position="75"/>
        <end position="327"/>
    </location>
</feature>
<dbReference type="AlphaFoldDB" id="G7DT63"/>
<dbReference type="STRING" id="764103.G7DT63"/>
<evidence type="ECO:0000256" key="4">
    <source>
        <dbReference type="ARBA" id="ARBA00022679"/>
    </source>
</evidence>
<keyword evidence="6 10" id="KW-0418">Kinase</keyword>
<keyword evidence="15" id="KW-1185">Reference proteome</keyword>
<reference evidence="14 15" key="2">
    <citation type="journal article" date="2012" name="Open Biol.">
        <title>Characteristics of nucleosomes and linker DNA regions on the genome of the basidiomycete Mixia osmundae revealed by mono- and dinucleosome mapping.</title>
        <authorList>
            <person name="Nishida H."/>
            <person name="Kondo S."/>
            <person name="Matsumoto T."/>
            <person name="Suzuki Y."/>
            <person name="Yoshikawa H."/>
            <person name="Taylor T.D."/>
            <person name="Sugiyama J."/>
        </authorList>
    </citation>
    <scope>NUCLEOTIDE SEQUENCE [LARGE SCALE GENOMIC DNA]</scope>
    <source>
        <strain evidence="15">CBS 9802 / IAM 14324 / JCM 22182 / KY 12970</strain>
    </source>
</reference>
<dbReference type="InterPro" id="IPR018485">
    <property type="entry name" value="FGGY_C"/>
</dbReference>